<dbReference type="EMBL" id="LAZR01028039">
    <property type="protein sequence ID" value="KKL63813.1"/>
    <property type="molecule type" value="Genomic_DNA"/>
</dbReference>
<evidence type="ECO:0000313" key="1">
    <source>
        <dbReference type="EMBL" id="KKL63813.1"/>
    </source>
</evidence>
<accession>A0A0F9DPU9</accession>
<organism evidence="1">
    <name type="scientific">marine sediment metagenome</name>
    <dbReference type="NCBI Taxonomy" id="412755"/>
    <lineage>
        <taxon>unclassified sequences</taxon>
        <taxon>metagenomes</taxon>
        <taxon>ecological metagenomes</taxon>
    </lineage>
</organism>
<protein>
    <submittedName>
        <fullName evidence="1">Uncharacterized protein</fullName>
    </submittedName>
</protein>
<comment type="caution">
    <text evidence="1">The sequence shown here is derived from an EMBL/GenBank/DDBJ whole genome shotgun (WGS) entry which is preliminary data.</text>
</comment>
<proteinExistence type="predicted"/>
<reference evidence="1" key="1">
    <citation type="journal article" date="2015" name="Nature">
        <title>Complex archaea that bridge the gap between prokaryotes and eukaryotes.</title>
        <authorList>
            <person name="Spang A."/>
            <person name="Saw J.H."/>
            <person name="Jorgensen S.L."/>
            <person name="Zaremba-Niedzwiedzka K."/>
            <person name="Martijn J."/>
            <person name="Lind A.E."/>
            <person name="van Eijk R."/>
            <person name="Schleper C."/>
            <person name="Guy L."/>
            <person name="Ettema T.J."/>
        </authorList>
    </citation>
    <scope>NUCLEOTIDE SEQUENCE</scope>
</reference>
<dbReference type="AlphaFoldDB" id="A0A0F9DPU9"/>
<gene>
    <name evidence="1" type="ORF">LCGC14_2171330</name>
</gene>
<sequence length="295" mass="32293">MQPYVFHVDYDKEGSRNIAGEFLYYLSGPSQITLRFDSVTQPGNQAGATHNIPIKPGDAFRLRPGHEFQTVHVKNRTNTGETRIEILAGFGDYIMGPEPIEIQVSEPRLDYMAHQNDTQALLSDLGIYLANHFDSAKTVFITDIQVIDQDITLNTSVEDWLYLFSGRNGTTASSVDDDELGEHDGETCTNMAAAGPYRRSPMDHRFSWTLTSAGQVGACKYTNGINPRAAGAKWQSGLEQGTIGLAHLTNDKPSLPTPLVLPPGYTATVRCSNPTTGGRKSAAVNFSWYEMAVGT</sequence>
<name>A0A0F9DPU9_9ZZZZ</name>